<dbReference type="InterPro" id="IPR023696">
    <property type="entry name" value="Ureohydrolase_dom_sf"/>
</dbReference>
<dbReference type="GeneID" id="18917742"/>
<dbReference type="Gene3D" id="3.40.800.20">
    <property type="entry name" value="Histone deacetylase domain"/>
    <property type="match status" value="1"/>
</dbReference>
<gene>
    <name evidence="3" type="ORF">PHACADRAFT_260459</name>
</gene>
<proteinExistence type="predicted"/>
<feature type="compositionally biased region" description="Acidic residues" evidence="1">
    <location>
        <begin position="457"/>
        <end position="466"/>
    </location>
</feature>
<dbReference type="OrthoDB" id="5232919at2759"/>
<feature type="domain" description="Histone deacetylase" evidence="2">
    <location>
        <begin position="39"/>
        <end position="321"/>
    </location>
</feature>
<protein>
    <recommendedName>
        <fullName evidence="2">Histone deacetylase domain-containing protein</fullName>
    </recommendedName>
</protein>
<feature type="region of interest" description="Disordered" evidence="1">
    <location>
        <begin position="377"/>
        <end position="529"/>
    </location>
</feature>
<evidence type="ECO:0000256" key="1">
    <source>
        <dbReference type="SAM" id="MobiDB-lite"/>
    </source>
</evidence>
<feature type="compositionally biased region" description="Polar residues" evidence="1">
    <location>
        <begin position="514"/>
        <end position="529"/>
    </location>
</feature>
<dbReference type="Proteomes" id="UP000008370">
    <property type="component" value="Unassembled WGS sequence"/>
</dbReference>
<dbReference type="EMBL" id="JH930475">
    <property type="protein sequence ID" value="EKM52225.1"/>
    <property type="molecule type" value="Genomic_DNA"/>
</dbReference>
<evidence type="ECO:0000313" key="4">
    <source>
        <dbReference type="Proteomes" id="UP000008370"/>
    </source>
</evidence>
<dbReference type="InterPro" id="IPR023801">
    <property type="entry name" value="His_deacetylse_dom"/>
</dbReference>
<dbReference type="KEGG" id="pco:PHACADRAFT_260459"/>
<dbReference type="PANTHER" id="PTHR47558">
    <property type="entry name" value="HISTONE DEACETYLASE HOS3"/>
    <property type="match status" value="1"/>
</dbReference>
<dbReference type="GO" id="GO:0010468">
    <property type="term" value="P:regulation of gene expression"/>
    <property type="evidence" value="ECO:0007669"/>
    <property type="project" value="UniProtKB-ARBA"/>
</dbReference>
<feature type="compositionally biased region" description="Basic residues" evidence="1">
    <location>
        <begin position="410"/>
        <end position="419"/>
    </location>
</feature>
<keyword evidence="4" id="KW-1185">Reference proteome</keyword>
<dbReference type="InterPro" id="IPR053244">
    <property type="entry name" value="HDAC_HD_type_1"/>
</dbReference>
<evidence type="ECO:0000259" key="2">
    <source>
        <dbReference type="Pfam" id="PF00850"/>
    </source>
</evidence>
<dbReference type="PANTHER" id="PTHR47558:SF1">
    <property type="entry name" value="HISTONE DEACETYLASE HOS3"/>
    <property type="match status" value="1"/>
</dbReference>
<dbReference type="AlphaFoldDB" id="K5VZG2"/>
<dbReference type="Pfam" id="PF00850">
    <property type="entry name" value="Hist_deacetyl"/>
    <property type="match status" value="1"/>
</dbReference>
<sequence length="664" mass="73222">MRAHKGALAVHGGEDEDGNQWCLADDIDEWCVRSLLQIQQNKSEIPEKYEQDLYLCPESLQAFEGALGTVCEAVDHVCKATGVFKGDPSPPQTQPDVGTPSPRVFVAVRPPGHHCGEDTPAGFGFVNNVCVGAFHAFEQHRLGRIVIFDIDLHHGNGTQEIVRTYQAPKIFYGSTHDIESYPCEDKNRELIDDASLQLHGINGEWIHNVHLLRYKTEADFWTHYEHRYRSLFRKATEFIETTGGAGDDVIVFMSCGFDASEYETTEMSRHGRHVPTSFYHRFTLEACAFANKYAGGRLVSVLEGGYSDRALTSGVMSHIAGLAEAGGQKVSRDWWGNDELNKIEKVTKKRRGRPTKLDHLDWWLRRMQQIFEGVNRDAAPATPPKLTQLYVPPPPPPYHNEPPKAATALKKPRASRTKRPLPPPTSIVTRRAKRASPDETGAGAQPGRKRRRLSTQEPEEEEESSAEEMRVGSAKPKVRFVPPCPHTRLYSGDSHAGKQPAMGVRGQGDVNQGRMPQTSTGLPTPQPSSENIAKPLATCQTGSAAPKPPPTPNLARIRNLAVTLQAELPPTNAATATMPSTSQRFVSGAHPVASSSRPTGAKVDKALLSAEGSLRELHQTTLGTGQKVILTQLEELYTRLDGLTKTLKKLKEVADLLNPNEQQR</sequence>
<organism evidence="3 4">
    <name type="scientific">Phanerochaete carnosa (strain HHB-10118-sp)</name>
    <name type="common">White-rot fungus</name>
    <name type="synonym">Peniophora carnosa</name>
    <dbReference type="NCBI Taxonomy" id="650164"/>
    <lineage>
        <taxon>Eukaryota</taxon>
        <taxon>Fungi</taxon>
        <taxon>Dikarya</taxon>
        <taxon>Basidiomycota</taxon>
        <taxon>Agaricomycotina</taxon>
        <taxon>Agaricomycetes</taxon>
        <taxon>Polyporales</taxon>
        <taxon>Phanerochaetaceae</taxon>
        <taxon>Phanerochaete</taxon>
    </lineage>
</organism>
<dbReference type="GO" id="GO:0005634">
    <property type="term" value="C:nucleus"/>
    <property type="evidence" value="ECO:0007669"/>
    <property type="project" value="TreeGrafter"/>
</dbReference>
<accession>K5VZG2</accession>
<dbReference type="STRING" id="650164.K5VZG2"/>
<feature type="compositionally biased region" description="Pro residues" evidence="1">
    <location>
        <begin position="391"/>
        <end position="400"/>
    </location>
</feature>
<evidence type="ECO:0000313" key="3">
    <source>
        <dbReference type="EMBL" id="EKM52225.1"/>
    </source>
</evidence>
<dbReference type="RefSeq" id="XP_007398582.1">
    <property type="nucleotide sequence ID" value="XM_007398520.1"/>
</dbReference>
<dbReference type="InParanoid" id="K5VZG2"/>
<reference evidence="3 4" key="1">
    <citation type="journal article" date="2012" name="BMC Genomics">
        <title>Comparative genomics of the white-rot fungi, Phanerochaete carnosa and P. chrysosporium, to elucidate the genetic basis of the distinct wood types they colonize.</title>
        <authorList>
            <person name="Suzuki H."/>
            <person name="MacDonald J."/>
            <person name="Syed K."/>
            <person name="Salamov A."/>
            <person name="Hori C."/>
            <person name="Aerts A."/>
            <person name="Henrissat B."/>
            <person name="Wiebenga A."/>
            <person name="vanKuyk P.A."/>
            <person name="Barry K."/>
            <person name="Lindquist E."/>
            <person name="LaButti K."/>
            <person name="Lapidus A."/>
            <person name="Lucas S."/>
            <person name="Coutinho P."/>
            <person name="Gong Y."/>
            <person name="Samejima M."/>
            <person name="Mahadevan R."/>
            <person name="Abou-Zaid M."/>
            <person name="de Vries R.P."/>
            <person name="Igarashi K."/>
            <person name="Yadav J.S."/>
            <person name="Grigoriev I.V."/>
            <person name="Master E.R."/>
        </authorList>
    </citation>
    <scope>NUCLEOTIDE SEQUENCE [LARGE SCALE GENOMIC DNA]</scope>
    <source>
        <strain evidence="3 4">HHB-10118-sp</strain>
    </source>
</reference>
<name>K5VZG2_PHACS</name>
<dbReference type="SUPFAM" id="SSF52768">
    <property type="entry name" value="Arginase/deacetylase"/>
    <property type="match status" value="1"/>
</dbReference>
<dbReference type="GO" id="GO:0004407">
    <property type="term" value="F:histone deacetylase activity"/>
    <property type="evidence" value="ECO:0007669"/>
    <property type="project" value="TreeGrafter"/>
</dbReference>
<dbReference type="InterPro" id="IPR037138">
    <property type="entry name" value="His_deacetylse_dom_sf"/>
</dbReference>
<dbReference type="HOGENOM" id="CLU_413375_0_0_1"/>
<dbReference type="PRINTS" id="PR01270">
    <property type="entry name" value="HDASUPER"/>
</dbReference>
<dbReference type="InterPro" id="IPR000286">
    <property type="entry name" value="HDACs"/>
</dbReference>